<evidence type="ECO:0000256" key="5">
    <source>
        <dbReference type="ARBA" id="ARBA00022898"/>
    </source>
</evidence>
<dbReference type="GeneID" id="19896560"/>
<evidence type="ECO:0000256" key="6">
    <source>
        <dbReference type="ARBA" id="ARBA00023122"/>
    </source>
</evidence>
<gene>
    <name evidence="11" type="ORF">PNEG_02873</name>
</gene>
<comment type="similarity">
    <text evidence="3">Belongs to the cysteine synthase/cystathionine beta-synthase family.</text>
</comment>
<dbReference type="PROSITE" id="PS00901">
    <property type="entry name" value="CYS_SYNTHASE"/>
    <property type="match status" value="1"/>
</dbReference>
<dbReference type="GO" id="GO:0005737">
    <property type="term" value="C:cytoplasm"/>
    <property type="evidence" value="ECO:0007669"/>
    <property type="project" value="EnsemblFungi"/>
</dbReference>
<keyword evidence="7" id="KW-0456">Lyase</keyword>
<dbReference type="InterPro" id="IPR046342">
    <property type="entry name" value="CBS_dom_sf"/>
</dbReference>
<dbReference type="InterPro" id="IPR001216">
    <property type="entry name" value="P-phosphate_BS"/>
</dbReference>
<evidence type="ECO:0000256" key="7">
    <source>
        <dbReference type="ARBA" id="ARBA00023239"/>
    </source>
</evidence>
<dbReference type="EMBL" id="AFWA02000014">
    <property type="protein sequence ID" value="EMR08695.1"/>
    <property type="molecule type" value="Genomic_DNA"/>
</dbReference>
<sequence length="491" mass="54065">MNFSQSILQHIGQTPLIRLNHIPGEELLECDILAKCEFFNAGGSIKDRIAKMMIEQAERDGKLVPGSTLIEPTSGNTGIGLSLIAAIKGYRMIITLPEKMSQEKIAILKALGAEVVLTPSDVPWDSPESHIGMAKRLNKEIPGSVILDQYGNSNNPKAHELYTATEILAQTAGKIDMVVAGAGTGGTISGLARTLKKYNKNIEIVGVDPVGSILALPESLNTEVGMYHIEGIGYDFIPDVLDRSLVDRWIKISDKESFLMARRLIAREGLLCGGSSGAAMAAAVLAAKKLGKGKTCVVIFPDSVRNYISKFLDDRWMFDYSFLENPKKLTLDTLTLKSMNLKSLRPIDTSFTCLSLLKIMRNNSLEVFPIVDLSKKLVGLASIRGILSSVARSLSSFHDSIATVMSCFQKQLENPISIEQWFSLKSSSCFVSPKERFVVITLDTPVLMLMDFLNSYRYAIIVTPLSDTCFFTPKHVVTRTDLLDFIYRNVL</sequence>
<accession>M7P4C2</accession>
<evidence type="ECO:0000256" key="3">
    <source>
        <dbReference type="ARBA" id="ARBA00007103"/>
    </source>
</evidence>
<dbReference type="GO" id="GO:0007089">
    <property type="term" value="P:traversing start control point of mitotic cell cycle"/>
    <property type="evidence" value="ECO:0007669"/>
    <property type="project" value="EnsemblFungi"/>
</dbReference>
<dbReference type="UniPathway" id="UPA00136">
    <property type="reaction ID" value="UER00201"/>
</dbReference>
<dbReference type="EC" id="4.2.1.22" evidence="4"/>
<dbReference type="GO" id="GO:0019343">
    <property type="term" value="P:cysteine biosynthetic process via cystathionine"/>
    <property type="evidence" value="ECO:0007669"/>
    <property type="project" value="EnsemblFungi"/>
</dbReference>
<dbReference type="Proteomes" id="UP000011958">
    <property type="component" value="Unassembled WGS sequence"/>
</dbReference>
<dbReference type="Gene3D" id="3.40.50.1100">
    <property type="match status" value="2"/>
</dbReference>
<evidence type="ECO:0000256" key="9">
    <source>
        <dbReference type="ARBA" id="ARBA00047490"/>
    </source>
</evidence>
<keyword evidence="5" id="KW-0663">Pyridoxal phosphate</keyword>
<dbReference type="GO" id="GO:0004122">
    <property type="term" value="F:cystathionine beta-synthase activity"/>
    <property type="evidence" value="ECO:0007669"/>
    <property type="project" value="UniProtKB-EC"/>
</dbReference>
<dbReference type="InterPro" id="IPR005857">
    <property type="entry name" value="Cysta_beta_synth"/>
</dbReference>
<dbReference type="GO" id="GO:0019346">
    <property type="term" value="P:transsulfuration"/>
    <property type="evidence" value="ECO:0007669"/>
    <property type="project" value="EnsemblFungi"/>
</dbReference>
<dbReference type="SUPFAM" id="SSF54631">
    <property type="entry name" value="CBS-domain pair"/>
    <property type="match status" value="1"/>
</dbReference>
<dbReference type="SUPFAM" id="SSF53686">
    <property type="entry name" value="Tryptophan synthase beta subunit-like PLP-dependent enzymes"/>
    <property type="match status" value="1"/>
</dbReference>
<keyword evidence="12" id="KW-1185">Reference proteome</keyword>
<dbReference type="InterPro" id="IPR050214">
    <property type="entry name" value="Cys_Synth/Cystath_Beta-Synth"/>
</dbReference>
<evidence type="ECO:0000256" key="4">
    <source>
        <dbReference type="ARBA" id="ARBA00012041"/>
    </source>
</evidence>
<dbReference type="OrthoDB" id="728at2759"/>
<dbReference type="VEuPathDB" id="FungiDB:PNEG_02873"/>
<proteinExistence type="inferred from homology"/>
<dbReference type="eggNOG" id="KOG1252">
    <property type="taxonomic scope" value="Eukaryota"/>
</dbReference>
<dbReference type="HOGENOM" id="CLU_021018_0_0_1"/>
<dbReference type="Pfam" id="PF00291">
    <property type="entry name" value="PALP"/>
    <property type="match status" value="1"/>
</dbReference>
<comment type="pathway">
    <text evidence="2">Amino-acid biosynthesis; L-cysteine biosynthesis; L-cysteine from L-homocysteine and L-serine: step 1/2.</text>
</comment>
<dbReference type="STRING" id="1069680.M7P4C2"/>
<dbReference type="AlphaFoldDB" id="M7P4C2"/>
<comment type="caution">
    <text evidence="11">The sequence shown here is derived from an EMBL/GenBank/DDBJ whole genome shotgun (WGS) entry which is preliminary data.</text>
</comment>
<reference evidence="12" key="1">
    <citation type="journal article" date="2016" name="Nat. Commun.">
        <title>Genome analysis of three Pneumocystis species reveals adaptation mechanisms to life exclusively in mammalian hosts.</title>
        <authorList>
            <person name="Ma L."/>
            <person name="Chen Z."/>
            <person name="Huang D.W."/>
            <person name="Kutty G."/>
            <person name="Ishihara M."/>
            <person name="Wang H."/>
            <person name="Abouelleil A."/>
            <person name="Bishop L."/>
            <person name="Davey E."/>
            <person name="Deng R."/>
            <person name="Deng X."/>
            <person name="Fan L."/>
            <person name="Fantoni G."/>
            <person name="Fitzgerald M."/>
            <person name="Gogineni E."/>
            <person name="Goldberg J.M."/>
            <person name="Handley G."/>
            <person name="Hu X."/>
            <person name="Huber C."/>
            <person name="Jiao X."/>
            <person name="Jones K."/>
            <person name="Levin J.Z."/>
            <person name="Liu Y."/>
            <person name="Macdonald P."/>
            <person name="Melnikov A."/>
            <person name="Raley C."/>
            <person name="Sassi M."/>
            <person name="Sherman B.T."/>
            <person name="Song X."/>
            <person name="Sykes S."/>
            <person name="Tran B."/>
            <person name="Walsh L."/>
            <person name="Xia Y."/>
            <person name="Yang J."/>
            <person name="Young S."/>
            <person name="Zeng Q."/>
            <person name="Zheng X."/>
            <person name="Stephens R."/>
            <person name="Nusbaum C."/>
            <person name="Birren B.W."/>
            <person name="Azadi P."/>
            <person name="Lempicki R.A."/>
            <person name="Cuomo C.A."/>
            <person name="Kovacs J.A."/>
        </authorList>
    </citation>
    <scope>NUCLEOTIDE SEQUENCE [LARGE SCALE GENOMIC DNA]</scope>
    <source>
        <strain evidence="12">B123</strain>
    </source>
</reference>
<evidence type="ECO:0000256" key="2">
    <source>
        <dbReference type="ARBA" id="ARBA00005003"/>
    </source>
</evidence>
<feature type="domain" description="Tryptophan synthase beta chain-like PALP" evidence="10">
    <location>
        <begin position="7"/>
        <end position="302"/>
    </location>
</feature>
<dbReference type="RefSeq" id="XP_007874910.1">
    <property type="nucleotide sequence ID" value="XM_007876719.1"/>
</dbReference>
<dbReference type="PANTHER" id="PTHR10314">
    <property type="entry name" value="CYSTATHIONINE BETA-SYNTHASE"/>
    <property type="match status" value="1"/>
</dbReference>
<evidence type="ECO:0000313" key="11">
    <source>
        <dbReference type="EMBL" id="EMR08695.1"/>
    </source>
</evidence>
<dbReference type="FunFam" id="3.40.50.1100:FF:000003">
    <property type="entry name" value="Cystathionine beta-synthase"/>
    <property type="match status" value="1"/>
</dbReference>
<evidence type="ECO:0000313" key="12">
    <source>
        <dbReference type="Proteomes" id="UP000011958"/>
    </source>
</evidence>
<dbReference type="CDD" id="cd01561">
    <property type="entry name" value="CBS_like"/>
    <property type="match status" value="1"/>
</dbReference>
<evidence type="ECO:0000256" key="1">
    <source>
        <dbReference type="ARBA" id="ARBA00001933"/>
    </source>
</evidence>
<evidence type="ECO:0000259" key="10">
    <source>
        <dbReference type="Pfam" id="PF00291"/>
    </source>
</evidence>
<comment type="cofactor">
    <cofactor evidence="1">
        <name>pyridoxal 5'-phosphate</name>
        <dbReference type="ChEBI" id="CHEBI:597326"/>
    </cofactor>
</comment>
<organism evidence="11 12">
    <name type="scientific">Pneumocystis murina (strain B123)</name>
    <name type="common">Mouse pneumocystis pneumonia agent</name>
    <name type="synonym">Pneumocystis carinii f. sp. muris</name>
    <dbReference type="NCBI Taxonomy" id="1069680"/>
    <lineage>
        <taxon>Eukaryota</taxon>
        <taxon>Fungi</taxon>
        <taxon>Dikarya</taxon>
        <taxon>Ascomycota</taxon>
        <taxon>Taphrinomycotina</taxon>
        <taxon>Pneumocystomycetes</taxon>
        <taxon>Pneumocystaceae</taxon>
        <taxon>Pneumocystis</taxon>
    </lineage>
</organism>
<protein>
    <recommendedName>
        <fullName evidence="8">Cystathionine beta-synthase</fullName>
        <ecNumber evidence="4">4.2.1.22</ecNumber>
    </recommendedName>
</protein>
<dbReference type="Gene3D" id="3.10.580.10">
    <property type="entry name" value="CBS-domain"/>
    <property type="match status" value="1"/>
</dbReference>
<dbReference type="GO" id="GO:0070814">
    <property type="term" value="P:hydrogen sulfide biosynthetic process"/>
    <property type="evidence" value="ECO:0007669"/>
    <property type="project" value="EnsemblFungi"/>
</dbReference>
<evidence type="ECO:0000256" key="8">
    <source>
        <dbReference type="ARBA" id="ARBA00026192"/>
    </source>
</evidence>
<name>M7P4C2_PNEMU</name>
<comment type="catalytic activity">
    <reaction evidence="9">
        <text>L-homocysteine + L-serine = L,L-cystathionine + H2O</text>
        <dbReference type="Rhea" id="RHEA:10112"/>
        <dbReference type="ChEBI" id="CHEBI:15377"/>
        <dbReference type="ChEBI" id="CHEBI:33384"/>
        <dbReference type="ChEBI" id="CHEBI:58161"/>
        <dbReference type="ChEBI" id="CHEBI:58199"/>
        <dbReference type="EC" id="4.2.1.22"/>
    </reaction>
</comment>
<dbReference type="InterPro" id="IPR001926">
    <property type="entry name" value="TrpB-like_PALP"/>
</dbReference>
<dbReference type="NCBIfam" id="TIGR01137">
    <property type="entry name" value="cysta_beta"/>
    <property type="match status" value="1"/>
</dbReference>
<dbReference type="FunFam" id="3.40.50.1100:FF:000118">
    <property type="entry name" value="Related to CYS4-cystathionine beta-synthase"/>
    <property type="match status" value="1"/>
</dbReference>
<dbReference type="InterPro" id="IPR036052">
    <property type="entry name" value="TrpB-like_PALP_sf"/>
</dbReference>
<keyword evidence="6" id="KW-0129">CBS domain</keyword>
<dbReference type="GO" id="GO:0006535">
    <property type="term" value="P:cysteine biosynthetic process from serine"/>
    <property type="evidence" value="ECO:0007669"/>
    <property type="project" value="EnsemblFungi"/>
</dbReference>